<dbReference type="EMBL" id="SPHZ02000001">
    <property type="protein sequence ID" value="KAF0931141.1"/>
    <property type="molecule type" value="Genomic_DNA"/>
</dbReference>
<organism evidence="1 2">
    <name type="scientific">Oryza meyeriana var. granulata</name>
    <dbReference type="NCBI Taxonomy" id="110450"/>
    <lineage>
        <taxon>Eukaryota</taxon>
        <taxon>Viridiplantae</taxon>
        <taxon>Streptophyta</taxon>
        <taxon>Embryophyta</taxon>
        <taxon>Tracheophyta</taxon>
        <taxon>Spermatophyta</taxon>
        <taxon>Magnoliopsida</taxon>
        <taxon>Liliopsida</taxon>
        <taxon>Poales</taxon>
        <taxon>Poaceae</taxon>
        <taxon>BOP clade</taxon>
        <taxon>Oryzoideae</taxon>
        <taxon>Oryzeae</taxon>
        <taxon>Oryzinae</taxon>
        <taxon>Oryza</taxon>
        <taxon>Oryza meyeriana</taxon>
    </lineage>
</organism>
<evidence type="ECO:0000313" key="1">
    <source>
        <dbReference type="EMBL" id="KAF0931141.1"/>
    </source>
</evidence>
<protein>
    <submittedName>
        <fullName evidence="1">Uncharacterized protein</fullName>
    </submittedName>
</protein>
<reference evidence="1 2" key="1">
    <citation type="submission" date="2019-11" db="EMBL/GenBank/DDBJ databases">
        <title>Whole genome sequence of Oryza granulata.</title>
        <authorList>
            <person name="Li W."/>
        </authorList>
    </citation>
    <scope>NUCLEOTIDE SEQUENCE [LARGE SCALE GENOMIC DNA]</scope>
    <source>
        <strain evidence="2">cv. Menghai</strain>
        <tissue evidence="1">Leaf</tissue>
    </source>
</reference>
<proteinExistence type="predicted"/>
<sequence>MAAMLAGGKKRGNGHGRLMRWDGEGACCFFDLGMALSDAGFTQREDIFPQRYFIEHVGRMGEKGGEGRWVLHARPACRHPWCSAGGTDEGGPLVSACVVHAGAGAWGPVVSAKARRGLGKGAGARRWAEQ</sequence>
<name>A0A6G1F2N6_9ORYZ</name>
<comment type="caution">
    <text evidence="1">The sequence shown here is derived from an EMBL/GenBank/DDBJ whole genome shotgun (WGS) entry which is preliminary data.</text>
</comment>
<dbReference type="Proteomes" id="UP000479710">
    <property type="component" value="Unassembled WGS sequence"/>
</dbReference>
<keyword evidence="2" id="KW-1185">Reference proteome</keyword>
<accession>A0A6G1F2N6</accession>
<evidence type="ECO:0000313" key="2">
    <source>
        <dbReference type="Proteomes" id="UP000479710"/>
    </source>
</evidence>
<gene>
    <name evidence="1" type="ORF">E2562_002498</name>
</gene>
<dbReference type="AlphaFoldDB" id="A0A6G1F2N6"/>